<feature type="domain" description="Right handed beta helix" evidence="1">
    <location>
        <begin position="151"/>
        <end position="341"/>
    </location>
</feature>
<dbReference type="InterPro" id="IPR012334">
    <property type="entry name" value="Pectin_lyas_fold"/>
</dbReference>
<evidence type="ECO:0000259" key="1">
    <source>
        <dbReference type="Pfam" id="PF13229"/>
    </source>
</evidence>
<dbReference type="InterPro" id="IPR011050">
    <property type="entry name" value="Pectin_lyase_fold/virulence"/>
</dbReference>
<reference evidence="2 3" key="1">
    <citation type="submission" date="2019-04" db="EMBL/GenBank/DDBJ databases">
        <title>Long-read de novo sequencing of Cupriavidus necator H16.</title>
        <authorList>
            <person name="Little G.T."/>
            <person name="Ehsaan M."/>
            <person name="Arenas-Lopez C."/>
            <person name="Jawed K."/>
            <person name="Winzer K."/>
            <person name="Kovacs K."/>
            <person name="Malys N."/>
            <person name="Minton N.P."/>
        </authorList>
    </citation>
    <scope>NUCLEOTIDE SEQUENCE [LARGE SCALE GENOMIC DNA]</scope>
    <source>
        <strain evidence="2 3">H16</strain>
    </source>
</reference>
<gene>
    <name evidence="2" type="ORF">E6A55_09530</name>
</gene>
<sequence length="418" mass="41900">MLAGLVAGTVAVLTGSPRASVRAFAAVGATADVSVQPAPGGADQADSLQAALDNLQAGQRLVLAPGTYVVGHVLAVRGEQVVVSGYGATLVATNPDEQAIMMTGANSTLVGVTLTGIGTQRLESATSTKVAVDGQGIQVLDVNINGGASVGIFVSRGSSIALVGNKVHGTLADGIHITGGSRDVLVQDNAVTATGDDMVGIVSYQRDGVLSQNIYVSGNYLAGNAWGRGVAIVGGADVTVAGNRIEGVQKAAAVLVAQEDGYRTASVTNVLVANNIISDDQNATQPGNDRPAAGHAAIDINTGSGAVTQVLVTGNQVTRARFDGFRAMNNVCGVRVSGNRFAAIGGLALSLQYRNCTATQFICDANTLDGVSLAAPPGCSSAGTIPISGADAGRLPPVRTSLRQGLQASMPACQARSG</sequence>
<organism evidence="2 3">
    <name type="scientific">Cupriavidus necator (strain ATCC 17699 / DSM 428 / KCTC 22496 / NCIMB 10442 / H16 / Stanier 337)</name>
    <name type="common">Ralstonia eutropha</name>
    <dbReference type="NCBI Taxonomy" id="381666"/>
    <lineage>
        <taxon>Bacteria</taxon>
        <taxon>Pseudomonadati</taxon>
        <taxon>Pseudomonadota</taxon>
        <taxon>Betaproteobacteria</taxon>
        <taxon>Burkholderiales</taxon>
        <taxon>Burkholderiaceae</taxon>
        <taxon>Cupriavidus</taxon>
    </lineage>
</organism>
<dbReference type="Proteomes" id="UP000296079">
    <property type="component" value="Chromosome 1"/>
</dbReference>
<dbReference type="AlphaFoldDB" id="A0AAE6DG64"/>
<dbReference type="InterPro" id="IPR039448">
    <property type="entry name" value="Beta_helix"/>
</dbReference>
<dbReference type="Pfam" id="PF13229">
    <property type="entry name" value="Beta_helix"/>
    <property type="match status" value="1"/>
</dbReference>
<dbReference type="RefSeq" id="WP_051398480.1">
    <property type="nucleotide sequence ID" value="NC_008313.1"/>
</dbReference>
<proteinExistence type="predicted"/>
<dbReference type="SUPFAM" id="SSF51126">
    <property type="entry name" value="Pectin lyase-like"/>
    <property type="match status" value="1"/>
</dbReference>
<dbReference type="Gene3D" id="2.160.20.10">
    <property type="entry name" value="Single-stranded right-handed beta-helix, Pectin lyase-like"/>
    <property type="match status" value="1"/>
</dbReference>
<evidence type="ECO:0000313" key="2">
    <source>
        <dbReference type="EMBL" id="QCC00807.1"/>
    </source>
</evidence>
<dbReference type="EMBL" id="CP039287">
    <property type="protein sequence ID" value="QCC00807.1"/>
    <property type="molecule type" value="Genomic_DNA"/>
</dbReference>
<dbReference type="InterPro" id="IPR006626">
    <property type="entry name" value="PbH1"/>
</dbReference>
<dbReference type="SMART" id="SM00710">
    <property type="entry name" value="PbH1"/>
    <property type="match status" value="8"/>
</dbReference>
<accession>A0AAE6DG64</accession>
<evidence type="ECO:0000313" key="3">
    <source>
        <dbReference type="Proteomes" id="UP000296079"/>
    </source>
</evidence>
<name>A0AAE6DG64_CUPNH</name>
<protein>
    <submittedName>
        <fullName evidence="2">Right-handed parallel beta-helix repeat-containing protein</fullName>
    </submittedName>
</protein>